<feature type="chain" id="PRO_5046659354" description="DUF5683 domain-containing protein" evidence="1">
    <location>
        <begin position="25"/>
        <end position="234"/>
    </location>
</feature>
<dbReference type="Proteomes" id="UP000622017">
    <property type="component" value="Unassembled WGS sequence"/>
</dbReference>
<dbReference type="Pfam" id="PF18935">
    <property type="entry name" value="DUF5683"/>
    <property type="match status" value="1"/>
</dbReference>
<sequence length="234" mass="25941">MAALSRCCSLLFLLLAFFVTTHHAQAQIAVTAGPDSSQVAEPRQETAADSARKTEILFGRRVTRPTKAAFFAIIPGGGQFYNKKYWKVPLAVGLIGGTVAMEVYSQTQFHRYVQQKEFFAKRNITGNTRLTDAQFEESPGSRAPALVNGRTPNYTERSVIIFRRYRDQFIAYSAVAYGLTVLDALVDAHLKDFDISDDLSLNVEPTMLRTPMVAAAPGMSLTFSLTSTRSFPRK</sequence>
<evidence type="ECO:0000256" key="1">
    <source>
        <dbReference type="SAM" id="SignalP"/>
    </source>
</evidence>
<reference evidence="3 4" key="1">
    <citation type="submission" date="2020-08" db="EMBL/GenBank/DDBJ databases">
        <title>Hymenobacter sp.</title>
        <authorList>
            <person name="Kim M.K."/>
        </authorList>
    </citation>
    <scope>NUCLEOTIDE SEQUENCE [LARGE SCALE GENOMIC DNA]</scope>
    <source>
        <strain evidence="3 4">BT507</strain>
    </source>
</reference>
<name>A0ABR7MNP2_9BACT</name>
<comment type="caution">
    <text evidence="3">The sequence shown here is derived from an EMBL/GenBank/DDBJ whole genome shotgun (WGS) entry which is preliminary data.</text>
</comment>
<evidence type="ECO:0000313" key="4">
    <source>
        <dbReference type="Proteomes" id="UP000622017"/>
    </source>
</evidence>
<evidence type="ECO:0000259" key="2">
    <source>
        <dbReference type="Pfam" id="PF18935"/>
    </source>
</evidence>
<dbReference type="RefSeq" id="WP_187320419.1">
    <property type="nucleotide sequence ID" value="NZ_JACSCY010000012.1"/>
</dbReference>
<accession>A0ABR7MNP2</accession>
<protein>
    <recommendedName>
        <fullName evidence="2">DUF5683 domain-containing protein</fullName>
    </recommendedName>
</protein>
<keyword evidence="4" id="KW-1185">Reference proteome</keyword>
<keyword evidence="1" id="KW-0732">Signal</keyword>
<organism evidence="3 4">
    <name type="scientific">Hymenobacter citatus</name>
    <dbReference type="NCBI Taxonomy" id="2763506"/>
    <lineage>
        <taxon>Bacteria</taxon>
        <taxon>Pseudomonadati</taxon>
        <taxon>Bacteroidota</taxon>
        <taxon>Cytophagia</taxon>
        <taxon>Cytophagales</taxon>
        <taxon>Hymenobacteraceae</taxon>
        <taxon>Hymenobacter</taxon>
    </lineage>
</organism>
<dbReference type="InterPro" id="IPR043738">
    <property type="entry name" value="DUF5683"/>
</dbReference>
<proteinExistence type="predicted"/>
<feature type="domain" description="DUF5683" evidence="2">
    <location>
        <begin position="63"/>
        <end position="224"/>
    </location>
</feature>
<feature type="signal peptide" evidence="1">
    <location>
        <begin position="1"/>
        <end position="24"/>
    </location>
</feature>
<gene>
    <name evidence="3" type="ORF">H8B15_14640</name>
</gene>
<evidence type="ECO:0000313" key="3">
    <source>
        <dbReference type="EMBL" id="MBC6612163.1"/>
    </source>
</evidence>
<dbReference type="EMBL" id="JACSCY010000012">
    <property type="protein sequence ID" value="MBC6612163.1"/>
    <property type="molecule type" value="Genomic_DNA"/>
</dbReference>